<evidence type="ECO:0000256" key="1">
    <source>
        <dbReference type="ARBA" id="ARBA00022598"/>
    </source>
</evidence>
<evidence type="ECO:0000259" key="5">
    <source>
        <dbReference type="PROSITE" id="PS50975"/>
    </source>
</evidence>
<keyword evidence="1" id="KW-0436">Ligase</keyword>
<evidence type="ECO:0000256" key="3">
    <source>
        <dbReference type="ARBA" id="ARBA00022840"/>
    </source>
</evidence>
<dbReference type="PROSITE" id="PS50975">
    <property type="entry name" value="ATP_GRASP"/>
    <property type="match status" value="1"/>
</dbReference>
<organism evidence="6 7">
    <name type="scientific">Ruminococcus albus 8</name>
    <dbReference type="NCBI Taxonomy" id="246199"/>
    <lineage>
        <taxon>Bacteria</taxon>
        <taxon>Bacillati</taxon>
        <taxon>Bacillota</taxon>
        <taxon>Clostridia</taxon>
        <taxon>Eubacteriales</taxon>
        <taxon>Oscillospiraceae</taxon>
        <taxon>Ruminococcus</taxon>
    </lineage>
</organism>
<evidence type="ECO:0000256" key="2">
    <source>
        <dbReference type="ARBA" id="ARBA00022741"/>
    </source>
</evidence>
<dbReference type="PANTHER" id="PTHR43585:SF2">
    <property type="entry name" value="ATP-GRASP ENZYME FSQD"/>
    <property type="match status" value="1"/>
</dbReference>
<comment type="caution">
    <text evidence="6">The sequence shown here is derived from an EMBL/GenBank/DDBJ whole genome shotgun (WGS) entry which is preliminary data.</text>
</comment>
<evidence type="ECO:0000256" key="4">
    <source>
        <dbReference type="PROSITE-ProRule" id="PRU00409"/>
    </source>
</evidence>
<dbReference type="Proteomes" id="UP000004259">
    <property type="component" value="Unassembled WGS sequence"/>
</dbReference>
<keyword evidence="3 4" id="KW-0067">ATP-binding</keyword>
<dbReference type="EMBL" id="ADKM02000123">
    <property type="protein sequence ID" value="EGC01680.1"/>
    <property type="molecule type" value="Genomic_DNA"/>
</dbReference>
<dbReference type="PANTHER" id="PTHR43585">
    <property type="entry name" value="FUMIPYRROLE BIOSYNTHESIS PROTEIN C"/>
    <property type="match status" value="1"/>
</dbReference>
<dbReference type="Gene3D" id="3.40.50.20">
    <property type="match status" value="1"/>
</dbReference>
<protein>
    <submittedName>
        <fullName evidence="6">Carbamoyl-phosphate synthase L chain, ATP binding domain protein</fullName>
    </submittedName>
</protein>
<dbReference type="AlphaFoldDB" id="E9SGC6"/>
<dbReference type="GO" id="GO:0005524">
    <property type="term" value="F:ATP binding"/>
    <property type="evidence" value="ECO:0007669"/>
    <property type="project" value="UniProtKB-UniRule"/>
</dbReference>
<keyword evidence="7" id="KW-1185">Reference proteome</keyword>
<dbReference type="Gene3D" id="3.30.470.20">
    <property type="entry name" value="ATP-grasp fold, B domain"/>
    <property type="match status" value="1"/>
</dbReference>
<dbReference type="SUPFAM" id="SSF52440">
    <property type="entry name" value="PreATP-grasp domain"/>
    <property type="match status" value="1"/>
</dbReference>
<dbReference type="Pfam" id="PF02786">
    <property type="entry name" value="CPSase_L_D2"/>
    <property type="match status" value="1"/>
</dbReference>
<evidence type="ECO:0000313" key="6">
    <source>
        <dbReference type="EMBL" id="EGC01680.1"/>
    </source>
</evidence>
<dbReference type="eggNOG" id="COG0027">
    <property type="taxonomic scope" value="Bacteria"/>
</dbReference>
<evidence type="ECO:0000313" key="7">
    <source>
        <dbReference type="Proteomes" id="UP000004259"/>
    </source>
</evidence>
<feature type="domain" description="ATP-grasp" evidence="5">
    <location>
        <begin position="109"/>
        <end position="306"/>
    </location>
</feature>
<dbReference type="InterPro" id="IPR005479">
    <property type="entry name" value="CPAse_ATP-bd"/>
</dbReference>
<dbReference type="InterPro" id="IPR013815">
    <property type="entry name" value="ATP_grasp_subdomain_1"/>
</dbReference>
<dbReference type="RefSeq" id="WP_002852519.1">
    <property type="nucleotide sequence ID" value="NZ_ADKM02000123.1"/>
</dbReference>
<dbReference type="STRING" id="246199.CUS_6345"/>
<dbReference type="SUPFAM" id="SSF56059">
    <property type="entry name" value="Glutathione synthetase ATP-binding domain-like"/>
    <property type="match status" value="1"/>
</dbReference>
<reference evidence="6 7" key="1">
    <citation type="submission" date="2011-02" db="EMBL/GenBank/DDBJ databases">
        <authorList>
            <person name="Nelson K.E."/>
            <person name="Sutton G."/>
            <person name="Torralba M."/>
            <person name="Durkin S."/>
            <person name="Harkins D."/>
            <person name="Montgomery R."/>
            <person name="Ziemer C."/>
            <person name="Klaassens E."/>
            <person name="Ocuiv P."/>
            <person name="Morrison M."/>
        </authorList>
    </citation>
    <scope>NUCLEOTIDE SEQUENCE [LARGE SCALE GENOMIC DNA]</scope>
    <source>
        <strain evidence="6 7">8</strain>
    </source>
</reference>
<dbReference type="InterPro" id="IPR052032">
    <property type="entry name" value="ATP-dep_AA_Ligase"/>
</dbReference>
<gene>
    <name evidence="6" type="ORF">CUS_6345</name>
</gene>
<dbReference type="GO" id="GO:0046872">
    <property type="term" value="F:metal ion binding"/>
    <property type="evidence" value="ECO:0007669"/>
    <property type="project" value="InterPro"/>
</dbReference>
<sequence length="399" mass="44072">MRLKKILMLGGSAQQIVAIETAKRLGYYTVVCDYLTDNPGQYVCDKFYLVSTTDKEAVLEVAKAENIDGVIAYASDPAAPTAAYVAQKLGLPTNPYSAVDILCNKDKFRAFLAENGFDCPDAKSYTCEADALADKENFDYPIIMKPVDSSGSKGVTILKDSAGYEDAVKFAFSFSRAKKIIAEKFIVNKYSTNIGGDIFINDGKVIIWGLMNCFRGHSPNPLVPGGEVFPAKLTDEEMQKAKDTLQNMVTKLGLVSGCVNVELMLDNDGRVYLIDIGPRAGGNMIPIQLSAIFGVDIVEMSVLAAMGEKLDVKPEIVIPYCAHYVLHSDRDGIYRGIEFAEEIEGNIFRKALYKNDGDTVERFDNAAKALGIIFLRFDSEKEMYDKMDRMNEYIKVVLD</sequence>
<dbReference type="InterPro" id="IPR011761">
    <property type="entry name" value="ATP-grasp"/>
</dbReference>
<accession>E9SGC6</accession>
<keyword evidence="2 4" id="KW-0547">Nucleotide-binding</keyword>
<dbReference type="GO" id="GO:0016874">
    <property type="term" value="F:ligase activity"/>
    <property type="evidence" value="ECO:0007669"/>
    <property type="project" value="UniProtKB-KW"/>
</dbReference>
<dbReference type="InterPro" id="IPR016185">
    <property type="entry name" value="PreATP-grasp_dom_sf"/>
</dbReference>
<name>E9SGC6_RUMAL</name>
<proteinExistence type="predicted"/>
<dbReference type="OrthoDB" id="9803907at2"/>
<dbReference type="Gene3D" id="3.30.1490.20">
    <property type="entry name" value="ATP-grasp fold, A domain"/>
    <property type="match status" value="1"/>
</dbReference>